<dbReference type="Pfam" id="PF07690">
    <property type="entry name" value="MFS_1"/>
    <property type="match status" value="1"/>
</dbReference>
<accession>A0ABP8Y7Q0</accession>
<protein>
    <submittedName>
        <fullName evidence="7">MFS transporter</fullName>
    </submittedName>
</protein>
<feature type="transmembrane region" description="Helical" evidence="5">
    <location>
        <begin position="207"/>
        <end position="225"/>
    </location>
</feature>
<keyword evidence="2 5" id="KW-0812">Transmembrane</keyword>
<evidence type="ECO:0000256" key="4">
    <source>
        <dbReference type="ARBA" id="ARBA00023136"/>
    </source>
</evidence>
<keyword evidence="8" id="KW-1185">Reference proteome</keyword>
<proteinExistence type="predicted"/>
<comment type="subcellular location">
    <subcellularLocation>
        <location evidence="1">Cell membrane</location>
        <topology evidence="1">Multi-pass membrane protein</topology>
    </subcellularLocation>
</comment>
<evidence type="ECO:0000256" key="5">
    <source>
        <dbReference type="SAM" id="Phobius"/>
    </source>
</evidence>
<keyword evidence="3 5" id="KW-1133">Transmembrane helix</keyword>
<dbReference type="Gene3D" id="1.20.1250.20">
    <property type="entry name" value="MFS general substrate transporter like domains"/>
    <property type="match status" value="1"/>
</dbReference>
<sequence>MLRVPVRLGGGFGARPSAVPRHRPEDLSPVSPIASYRQLLRLAGPVYVVIAFVGRLPLAMSQMGALLLVSGTTGSYAAGGLAAGSLAVANAICSPVAAALADRVGQRPVVLAQSVLGGIGLLALVWLAARDASGGVLAAAAGATGAFLPQVGPLARVRWRPITRGAGARQHRLVEAAFSYEGAADEATFVLGPALLGLLLLLADPGAGLVVAAVLLVCFGGAFALHPTARLAHTPRREGQPRVRVMTPTLGVLMVAQGLIGAFFGSVQTGTSVLATAEGHAGIAGLVHAVLGVGSVAAGLAIAGVPERFGFPLRMLVAAAGLLVLSLPLLAVGSLGSLVLVVLVLGFVVAPYMISNFTMGERSAPPAKVGTAMTLLAAATGLGYAVGSALAGRLADGHGHTAAFAVTVGAAAGALLLSVAAQPLLRRGRTTERAAVSQPVDVPAPV</sequence>
<evidence type="ECO:0000313" key="8">
    <source>
        <dbReference type="Proteomes" id="UP001500556"/>
    </source>
</evidence>
<evidence type="ECO:0000313" key="7">
    <source>
        <dbReference type="EMBL" id="GAA4721466.1"/>
    </source>
</evidence>
<feature type="transmembrane region" description="Helical" evidence="5">
    <location>
        <begin position="279"/>
        <end position="303"/>
    </location>
</feature>
<feature type="transmembrane region" description="Helical" evidence="5">
    <location>
        <begin position="402"/>
        <end position="425"/>
    </location>
</feature>
<evidence type="ECO:0000256" key="3">
    <source>
        <dbReference type="ARBA" id="ARBA00022989"/>
    </source>
</evidence>
<reference evidence="8" key="1">
    <citation type="journal article" date="2019" name="Int. J. Syst. Evol. Microbiol.">
        <title>The Global Catalogue of Microorganisms (GCM) 10K type strain sequencing project: providing services to taxonomists for standard genome sequencing and annotation.</title>
        <authorList>
            <consortium name="The Broad Institute Genomics Platform"/>
            <consortium name="The Broad Institute Genome Sequencing Center for Infectious Disease"/>
            <person name="Wu L."/>
            <person name="Ma J."/>
        </authorList>
    </citation>
    <scope>NUCLEOTIDE SEQUENCE [LARGE SCALE GENOMIC DNA]</scope>
    <source>
        <strain evidence="8">JCM 18961</strain>
    </source>
</reference>
<evidence type="ECO:0000256" key="1">
    <source>
        <dbReference type="ARBA" id="ARBA00004651"/>
    </source>
</evidence>
<evidence type="ECO:0000259" key="6">
    <source>
        <dbReference type="PROSITE" id="PS50850"/>
    </source>
</evidence>
<feature type="transmembrane region" description="Helical" evidence="5">
    <location>
        <begin position="245"/>
        <end position="267"/>
    </location>
</feature>
<feature type="domain" description="Major facilitator superfamily (MFS) profile" evidence="6">
    <location>
        <begin position="249"/>
        <end position="446"/>
    </location>
</feature>
<dbReference type="SUPFAM" id="SSF103473">
    <property type="entry name" value="MFS general substrate transporter"/>
    <property type="match status" value="1"/>
</dbReference>
<keyword evidence="4 5" id="KW-0472">Membrane</keyword>
<dbReference type="InterPro" id="IPR011701">
    <property type="entry name" value="MFS"/>
</dbReference>
<name>A0ABP8Y7Q0_9MICO</name>
<dbReference type="PANTHER" id="PTHR23542">
    <property type="match status" value="1"/>
</dbReference>
<feature type="transmembrane region" description="Helical" evidence="5">
    <location>
        <begin position="315"/>
        <end position="332"/>
    </location>
</feature>
<feature type="transmembrane region" description="Helical" evidence="5">
    <location>
        <begin position="109"/>
        <end position="129"/>
    </location>
</feature>
<dbReference type="InterPro" id="IPR020846">
    <property type="entry name" value="MFS_dom"/>
</dbReference>
<dbReference type="Proteomes" id="UP001500556">
    <property type="component" value="Unassembled WGS sequence"/>
</dbReference>
<comment type="caution">
    <text evidence="7">The sequence shown here is derived from an EMBL/GenBank/DDBJ whole genome shotgun (WGS) entry which is preliminary data.</text>
</comment>
<organism evidence="7 8">
    <name type="scientific">Pedococcus ginsenosidimutans</name>
    <dbReference type="NCBI Taxonomy" id="490570"/>
    <lineage>
        <taxon>Bacteria</taxon>
        <taxon>Bacillati</taxon>
        <taxon>Actinomycetota</taxon>
        <taxon>Actinomycetes</taxon>
        <taxon>Micrococcales</taxon>
        <taxon>Intrasporangiaceae</taxon>
        <taxon>Pedococcus</taxon>
    </lineage>
</organism>
<dbReference type="EMBL" id="BAABLO010000005">
    <property type="protein sequence ID" value="GAA4721466.1"/>
    <property type="molecule type" value="Genomic_DNA"/>
</dbReference>
<feature type="transmembrane region" description="Helical" evidence="5">
    <location>
        <begin position="46"/>
        <end position="69"/>
    </location>
</feature>
<evidence type="ECO:0000256" key="2">
    <source>
        <dbReference type="ARBA" id="ARBA00022692"/>
    </source>
</evidence>
<dbReference type="PROSITE" id="PS50850">
    <property type="entry name" value="MFS"/>
    <property type="match status" value="1"/>
</dbReference>
<dbReference type="InterPro" id="IPR036259">
    <property type="entry name" value="MFS_trans_sf"/>
</dbReference>
<feature type="transmembrane region" description="Helical" evidence="5">
    <location>
        <begin position="338"/>
        <end position="357"/>
    </location>
</feature>
<feature type="transmembrane region" description="Helical" evidence="5">
    <location>
        <begin position="369"/>
        <end position="390"/>
    </location>
</feature>
<feature type="transmembrane region" description="Helical" evidence="5">
    <location>
        <begin position="75"/>
        <end position="97"/>
    </location>
</feature>
<dbReference type="PANTHER" id="PTHR23542:SF1">
    <property type="entry name" value="MAJOR FACILITATOR SUPERFAMILY (MFS) PROFILE DOMAIN-CONTAINING PROTEIN"/>
    <property type="match status" value="1"/>
</dbReference>
<gene>
    <name evidence="7" type="ORF">GCM10025782_18960</name>
</gene>